<evidence type="ECO:0000313" key="2">
    <source>
        <dbReference type="EMBL" id="GLA51022.1"/>
    </source>
</evidence>
<comment type="caution">
    <text evidence="2">The sequence shown here is derived from an EMBL/GenBank/DDBJ whole genome shotgun (WGS) entry which is preliminary data.</text>
</comment>
<dbReference type="InterPro" id="IPR036291">
    <property type="entry name" value="NAD(P)-bd_dom_sf"/>
</dbReference>
<name>A0A9W6A0I7_ASPNG</name>
<dbReference type="Proteomes" id="UP001144191">
    <property type="component" value="Unassembled WGS sequence"/>
</dbReference>
<protein>
    <recommendedName>
        <fullName evidence="1">Enoyl reductase (ER) domain-containing protein</fullName>
    </recommendedName>
</protein>
<dbReference type="SUPFAM" id="SSF53474">
    <property type="entry name" value="alpha/beta-Hydrolases"/>
    <property type="match status" value="1"/>
</dbReference>
<dbReference type="GO" id="GO:0016787">
    <property type="term" value="F:hydrolase activity"/>
    <property type="evidence" value="ECO:0007669"/>
    <property type="project" value="InterPro"/>
</dbReference>
<dbReference type="Pfam" id="PF07859">
    <property type="entry name" value="Abhydrolase_3"/>
    <property type="match status" value="1"/>
</dbReference>
<dbReference type="InterPro" id="IPR011032">
    <property type="entry name" value="GroES-like_sf"/>
</dbReference>
<dbReference type="Pfam" id="PF13602">
    <property type="entry name" value="ADH_zinc_N_2"/>
    <property type="match status" value="1"/>
</dbReference>
<dbReference type="SUPFAM" id="SSF50129">
    <property type="entry name" value="GroES-like"/>
    <property type="match status" value="1"/>
</dbReference>
<dbReference type="EMBL" id="BRPB01000045">
    <property type="protein sequence ID" value="GLA51022.1"/>
    <property type="molecule type" value="Genomic_DNA"/>
</dbReference>
<organism evidence="2 3">
    <name type="scientific">Aspergillus niger</name>
    <dbReference type="NCBI Taxonomy" id="5061"/>
    <lineage>
        <taxon>Eukaryota</taxon>
        <taxon>Fungi</taxon>
        <taxon>Dikarya</taxon>
        <taxon>Ascomycota</taxon>
        <taxon>Pezizomycotina</taxon>
        <taxon>Eurotiomycetes</taxon>
        <taxon>Eurotiomycetidae</taxon>
        <taxon>Eurotiales</taxon>
        <taxon>Aspergillaceae</taxon>
        <taxon>Aspergillus</taxon>
        <taxon>Aspergillus subgen. Circumdati</taxon>
    </lineage>
</organism>
<dbReference type="InterPro" id="IPR050700">
    <property type="entry name" value="YIM1/Zinc_Alcohol_DH_Fams"/>
</dbReference>
<dbReference type="InterPro" id="IPR020843">
    <property type="entry name" value="ER"/>
</dbReference>
<proteinExistence type="predicted"/>
<dbReference type="SUPFAM" id="SSF51735">
    <property type="entry name" value="NAD(P)-binding Rossmann-fold domains"/>
    <property type="match status" value="1"/>
</dbReference>
<gene>
    <name evidence="2" type="ORF">AnigIFM63604_007357</name>
</gene>
<dbReference type="PANTHER" id="PTHR11695">
    <property type="entry name" value="ALCOHOL DEHYDROGENASE RELATED"/>
    <property type="match status" value="1"/>
</dbReference>
<dbReference type="Gene3D" id="3.90.180.10">
    <property type="entry name" value="Medium-chain alcohol dehydrogenases, catalytic domain"/>
    <property type="match status" value="1"/>
</dbReference>
<dbReference type="PANTHER" id="PTHR11695:SF294">
    <property type="entry name" value="RETICULON-4-INTERACTING PROTEIN 1, MITOCHONDRIAL"/>
    <property type="match status" value="1"/>
</dbReference>
<evidence type="ECO:0000313" key="3">
    <source>
        <dbReference type="Proteomes" id="UP001144191"/>
    </source>
</evidence>
<sequence length="797" mass="87846">MAFESLTFYTKLRILRWLTRLLAWLDRKRHPVSTITPTSQISIPSTLSASPGNFDLHIYHPPGYNQSSTEKGEGPYPVVIVLHGGGWCVGHARHDERFIETVTQRGRAVVVAVNYRLAPEHAYPVPLLDCVDAMLYIWKNATAMGVDKHRTFITGFSVGGQMAFASQYWLAQAIAQHEHPQIDRASLGTVKAITAFYPPMDLTKTRAQRAASNPAFMALKKKPASSSKLIGDIFDRAYFWNLPDTIDKSQICISPGLAPLEMMSRALPNHIYVKLAGLDPLLAEGKAAAAQFEAAGKHVECEVVENVPHYWDHLGKTEHEKTLRSRVYEKAADEMEEVLRNVNKLLGKLFGPRTWETGTSTLSLILLVAVEYPSIRSDACFKIWSNVTLTSASVGQIETPTQISFRHDWLMHLHFLTYLTGIPFLTRLDSKQFALMPPTKMRSVYITEHTAPDQYQLGDVPSLVVEKPTDILIKVHAASINPIDVKKASGATKMVLKDSFPYKIGYDCAGTVVNIGSQVTRFQAGDEVFVRLPECHRGSWSELARSTEDFFALKPKNLSMEDAASIPLAAMTSLQALRGYEGDLAGKTVFIPAGLGGTGIFACQLAKNIFKAGKVITTVSTQKVPKVKELLGEGIVDEIIDYRKSDPKEVIPKGSVDFIFDTTGSAMEYLSLVRPKGAIITVSILTSGDVLQNSSVMRRSPDKNDKATVPFPLRIALNVMDRIRVARASRYGVKYASIFLEPNAADLNSIRGWVEAGKLKTVVGTKASFNDIKAVRDACQVVYDGKGGVGKSVIVFD</sequence>
<dbReference type="Pfam" id="PF08240">
    <property type="entry name" value="ADH_N"/>
    <property type="match status" value="1"/>
</dbReference>
<dbReference type="InterPro" id="IPR013094">
    <property type="entry name" value="AB_hydrolase_3"/>
</dbReference>
<dbReference type="InterPro" id="IPR013154">
    <property type="entry name" value="ADH-like_N"/>
</dbReference>
<dbReference type="Gene3D" id="3.40.50.1820">
    <property type="entry name" value="alpha/beta hydrolase"/>
    <property type="match status" value="1"/>
</dbReference>
<dbReference type="GO" id="GO:0005739">
    <property type="term" value="C:mitochondrion"/>
    <property type="evidence" value="ECO:0007669"/>
    <property type="project" value="TreeGrafter"/>
</dbReference>
<evidence type="ECO:0000259" key="1">
    <source>
        <dbReference type="SMART" id="SM00829"/>
    </source>
</evidence>
<dbReference type="SMART" id="SM00829">
    <property type="entry name" value="PKS_ER"/>
    <property type="match status" value="1"/>
</dbReference>
<feature type="domain" description="Enoyl reductase (ER)" evidence="1">
    <location>
        <begin position="458"/>
        <end position="794"/>
    </location>
</feature>
<dbReference type="AlphaFoldDB" id="A0A9W6A0I7"/>
<dbReference type="CDD" id="cd05289">
    <property type="entry name" value="MDR_like_2"/>
    <property type="match status" value="1"/>
</dbReference>
<dbReference type="Gene3D" id="3.40.50.720">
    <property type="entry name" value="NAD(P)-binding Rossmann-like Domain"/>
    <property type="match status" value="1"/>
</dbReference>
<dbReference type="GO" id="GO:0016491">
    <property type="term" value="F:oxidoreductase activity"/>
    <property type="evidence" value="ECO:0007669"/>
    <property type="project" value="InterPro"/>
</dbReference>
<reference evidence="2" key="1">
    <citation type="submission" date="2022-07" db="EMBL/GenBank/DDBJ databases">
        <title>Taxonomy of Aspergillus series Nigri: significant species reduction supported by multi-species coalescent approaches.</title>
        <authorList>
            <person name="Bian C."/>
            <person name="Kusuya Y."/>
            <person name="Sklenar F."/>
            <person name="D'hooge E."/>
            <person name="Yaguchi T."/>
            <person name="Takahashi H."/>
            <person name="Hubka V."/>
        </authorList>
    </citation>
    <scope>NUCLEOTIDE SEQUENCE</scope>
    <source>
        <strain evidence="2">IFM 63604</strain>
    </source>
</reference>
<dbReference type="InterPro" id="IPR029058">
    <property type="entry name" value="AB_hydrolase_fold"/>
</dbReference>
<accession>A0A9W6A0I7</accession>